<dbReference type="PANTHER" id="PTHR46599">
    <property type="entry name" value="PIGGYBAC TRANSPOSABLE ELEMENT-DERIVED PROTEIN 4"/>
    <property type="match status" value="1"/>
</dbReference>
<dbReference type="Pfam" id="PF13843">
    <property type="entry name" value="DDE_Tnp_1_7"/>
    <property type="match status" value="1"/>
</dbReference>
<reference evidence="2 3" key="1">
    <citation type="submission" date="2023-02" db="EMBL/GenBank/DDBJ databases">
        <title>LHISI_Scaffold_Assembly.</title>
        <authorList>
            <person name="Stuart O.P."/>
            <person name="Cleave R."/>
            <person name="Magrath M.J.L."/>
            <person name="Mikheyev A.S."/>
        </authorList>
    </citation>
    <scope>NUCLEOTIDE SEQUENCE [LARGE SCALE GENOMIC DNA]</scope>
    <source>
        <strain evidence="2">Daus_M_001</strain>
        <tissue evidence="2">Leg muscle</tissue>
    </source>
</reference>
<feature type="domain" description="PiggyBac transposable element-derived protein" evidence="1">
    <location>
        <begin position="53"/>
        <end position="266"/>
    </location>
</feature>
<keyword evidence="3" id="KW-1185">Reference proteome</keyword>
<evidence type="ECO:0000313" key="2">
    <source>
        <dbReference type="EMBL" id="KAJ8881267.1"/>
    </source>
</evidence>
<organism evidence="2 3">
    <name type="scientific">Dryococelus australis</name>
    <dbReference type="NCBI Taxonomy" id="614101"/>
    <lineage>
        <taxon>Eukaryota</taxon>
        <taxon>Metazoa</taxon>
        <taxon>Ecdysozoa</taxon>
        <taxon>Arthropoda</taxon>
        <taxon>Hexapoda</taxon>
        <taxon>Insecta</taxon>
        <taxon>Pterygota</taxon>
        <taxon>Neoptera</taxon>
        <taxon>Polyneoptera</taxon>
        <taxon>Phasmatodea</taxon>
        <taxon>Verophasmatodea</taxon>
        <taxon>Anareolatae</taxon>
        <taxon>Phasmatidae</taxon>
        <taxon>Eurycanthinae</taxon>
        <taxon>Dryococelus</taxon>
    </lineage>
</organism>
<comment type="caution">
    <text evidence="2">The sequence shown here is derived from an EMBL/GenBank/DDBJ whole genome shotgun (WGS) entry which is preliminary data.</text>
</comment>
<sequence>MSGKNHTTWAHHLPANFQSNHDYAKIFQILRILRFNNRETCSSRKQNDKFAAIHDLWTFGAFVIVDQQLVAFRGNCPFRQYCGLKFCILCDNETSYVWNIQPYTGKQPNQPSEENRGLRVVLELSYGLKGHNITFDNAFKSYELGQMLLKITVTMIGTVRKNKPSIPTELLNTKNKEVFSSTFAFTNNTMLVSYVPVVVQSTFHFNKNFPNSVSKKPQAILDYNQTKGAVDTYDKMVSCYTSKRKTKRWPVVVFSNFVDISAVNGYILFTKVNPNWKQNSLAKRRLFLENLGISLVQIHI</sequence>
<proteinExistence type="predicted"/>
<name>A0ABQ9HAC7_9NEOP</name>
<dbReference type="EMBL" id="JARBHB010000006">
    <property type="protein sequence ID" value="KAJ8881267.1"/>
    <property type="molecule type" value="Genomic_DNA"/>
</dbReference>
<gene>
    <name evidence="2" type="ORF">PR048_017743</name>
</gene>
<dbReference type="PANTHER" id="PTHR46599:SF6">
    <property type="entry name" value="DUAL SPECIFICITY PHOSPHATASE 26"/>
    <property type="match status" value="1"/>
</dbReference>
<dbReference type="Proteomes" id="UP001159363">
    <property type="component" value="Chromosome 5"/>
</dbReference>
<dbReference type="InterPro" id="IPR029526">
    <property type="entry name" value="PGBD"/>
</dbReference>
<evidence type="ECO:0000259" key="1">
    <source>
        <dbReference type="Pfam" id="PF13843"/>
    </source>
</evidence>
<protein>
    <recommendedName>
        <fullName evidence="1">PiggyBac transposable element-derived protein domain-containing protein</fullName>
    </recommendedName>
</protein>
<evidence type="ECO:0000313" key="3">
    <source>
        <dbReference type="Proteomes" id="UP001159363"/>
    </source>
</evidence>
<accession>A0ABQ9HAC7</accession>